<proteinExistence type="predicted"/>
<dbReference type="EMBL" id="JAKOGI010000372">
    <property type="protein sequence ID" value="KAJ8435969.1"/>
    <property type="molecule type" value="Genomic_DNA"/>
</dbReference>
<feature type="signal peptide" evidence="2">
    <location>
        <begin position="1"/>
        <end position="21"/>
    </location>
</feature>
<dbReference type="Proteomes" id="UP001153076">
    <property type="component" value="Unassembled WGS sequence"/>
</dbReference>
<keyword evidence="4" id="KW-1185">Reference proteome</keyword>
<name>A0A9Q1K3S4_9CARY</name>
<organism evidence="3 4">
    <name type="scientific">Carnegiea gigantea</name>
    <dbReference type="NCBI Taxonomy" id="171969"/>
    <lineage>
        <taxon>Eukaryota</taxon>
        <taxon>Viridiplantae</taxon>
        <taxon>Streptophyta</taxon>
        <taxon>Embryophyta</taxon>
        <taxon>Tracheophyta</taxon>
        <taxon>Spermatophyta</taxon>
        <taxon>Magnoliopsida</taxon>
        <taxon>eudicotyledons</taxon>
        <taxon>Gunneridae</taxon>
        <taxon>Pentapetalae</taxon>
        <taxon>Caryophyllales</taxon>
        <taxon>Cactineae</taxon>
        <taxon>Cactaceae</taxon>
        <taxon>Cactoideae</taxon>
        <taxon>Echinocereeae</taxon>
        <taxon>Carnegiea</taxon>
    </lineage>
</organism>
<evidence type="ECO:0000313" key="4">
    <source>
        <dbReference type="Proteomes" id="UP001153076"/>
    </source>
</evidence>
<keyword evidence="2" id="KW-0732">Signal</keyword>
<evidence type="ECO:0000313" key="3">
    <source>
        <dbReference type="EMBL" id="KAJ8435969.1"/>
    </source>
</evidence>
<evidence type="ECO:0000256" key="1">
    <source>
        <dbReference type="SAM" id="MobiDB-lite"/>
    </source>
</evidence>
<gene>
    <name evidence="3" type="ORF">Cgig2_004226</name>
</gene>
<evidence type="ECO:0000256" key="2">
    <source>
        <dbReference type="SAM" id="SignalP"/>
    </source>
</evidence>
<sequence length="168" mass="18475">MHSCFFYILSQSCLLLSGSHSLSSTRHPVPPRVADISSTGHEITVHRSHMLTTKTSACRRLAFSSLLSCSLSLSSTQHSDPPQPAHLSPTGHENTTNNNCMPTTATGPRRPPLHGPTSITLPADNLFRKNLTDWFYCGSSSFVFDFSSKKYCIDVVCLSWGPLPRLKN</sequence>
<accession>A0A9Q1K3S4</accession>
<dbReference type="AlphaFoldDB" id="A0A9Q1K3S4"/>
<comment type="caution">
    <text evidence="3">The sequence shown here is derived from an EMBL/GenBank/DDBJ whole genome shotgun (WGS) entry which is preliminary data.</text>
</comment>
<feature type="chain" id="PRO_5040473805" evidence="2">
    <location>
        <begin position="22"/>
        <end position="168"/>
    </location>
</feature>
<protein>
    <submittedName>
        <fullName evidence="3">Uncharacterized protein</fullName>
    </submittedName>
</protein>
<reference evidence="3" key="1">
    <citation type="submission" date="2022-04" db="EMBL/GenBank/DDBJ databases">
        <title>Carnegiea gigantea Genome sequencing and assembly v2.</title>
        <authorList>
            <person name="Copetti D."/>
            <person name="Sanderson M.J."/>
            <person name="Burquez A."/>
            <person name="Wojciechowski M.F."/>
        </authorList>
    </citation>
    <scope>NUCLEOTIDE SEQUENCE</scope>
    <source>
        <strain evidence="3">SGP5-SGP5p</strain>
        <tissue evidence="3">Aerial part</tissue>
    </source>
</reference>
<feature type="region of interest" description="Disordered" evidence="1">
    <location>
        <begin position="77"/>
        <end position="98"/>
    </location>
</feature>